<reference evidence="3 4" key="1">
    <citation type="journal article" date="2011" name="J. Bacteriol.">
        <title>Genome sequence of 'Pedosphaera parvula' Ellin514, an aerobic Verrucomicrobial isolate from pasture soil.</title>
        <authorList>
            <person name="Kant R."/>
            <person name="van Passel M.W."/>
            <person name="Sangwan P."/>
            <person name="Palva A."/>
            <person name="Lucas S."/>
            <person name="Copeland A."/>
            <person name="Lapidus A."/>
            <person name="Glavina Del Rio T."/>
            <person name="Dalin E."/>
            <person name="Tice H."/>
            <person name="Bruce D."/>
            <person name="Goodwin L."/>
            <person name="Pitluck S."/>
            <person name="Chertkov O."/>
            <person name="Larimer F.W."/>
            <person name="Land M.L."/>
            <person name="Hauser L."/>
            <person name="Brettin T.S."/>
            <person name="Detter J.C."/>
            <person name="Han S."/>
            <person name="de Vos W.M."/>
            <person name="Janssen P.H."/>
            <person name="Smidt H."/>
        </authorList>
    </citation>
    <scope>NUCLEOTIDE SEQUENCE [LARGE SCALE GENOMIC DNA]</scope>
    <source>
        <strain evidence="3 4">Ellin514</strain>
    </source>
</reference>
<dbReference type="Proteomes" id="UP000003688">
    <property type="component" value="Unassembled WGS sequence"/>
</dbReference>
<keyword evidence="1" id="KW-0732">Signal</keyword>
<dbReference type="Gene3D" id="3.40.710.10">
    <property type="entry name" value="DD-peptidase/beta-lactamase superfamily"/>
    <property type="match status" value="1"/>
</dbReference>
<dbReference type="AlphaFoldDB" id="B9XL39"/>
<feature type="domain" description="Beta-lactamase-related" evidence="2">
    <location>
        <begin position="34"/>
        <end position="342"/>
    </location>
</feature>
<evidence type="ECO:0000313" key="3">
    <source>
        <dbReference type="EMBL" id="EEF59390.1"/>
    </source>
</evidence>
<evidence type="ECO:0000256" key="1">
    <source>
        <dbReference type="SAM" id="SignalP"/>
    </source>
</evidence>
<dbReference type="PANTHER" id="PTHR46825">
    <property type="entry name" value="D-ALANYL-D-ALANINE-CARBOXYPEPTIDASE/ENDOPEPTIDASE AMPH"/>
    <property type="match status" value="1"/>
</dbReference>
<proteinExistence type="predicted"/>
<evidence type="ECO:0000313" key="4">
    <source>
        <dbReference type="Proteomes" id="UP000003688"/>
    </source>
</evidence>
<organism evidence="3 4">
    <name type="scientific">Pedosphaera parvula (strain Ellin514)</name>
    <dbReference type="NCBI Taxonomy" id="320771"/>
    <lineage>
        <taxon>Bacteria</taxon>
        <taxon>Pseudomonadati</taxon>
        <taxon>Verrucomicrobiota</taxon>
        <taxon>Pedosphaerae</taxon>
        <taxon>Pedosphaerales</taxon>
        <taxon>Pedosphaeraceae</taxon>
        <taxon>Pedosphaera</taxon>
    </lineage>
</organism>
<dbReference type="SUPFAM" id="SSF56601">
    <property type="entry name" value="beta-lactamase/transpeptidase-like"/>
    <property type="match status" value="1"/>
</dbReference>
<feature type="chain" id="PRO_5002893284" evidence="1">
    <location>
        <begin position="21"/>
        <end position="361"/>
    </location>
</feature>
<dbReference type="RefSeq" id="WP_007416532.1">
    <property type="nucleotide sequence ID" value="NZ_ABOX02000028.1"/>
</dbReference>
<gene>
    <name evidence="3" type="ORF">Cflav_PD2234</name>
</gene>
<accession>B9XL39</accession>
<dbReference type="Pfam" id="PF00144">
    <property type="entry name" value="Beta-lactamase"/>
    <property type="match status" value="1"/>
</dbReference>
<dbReference type="InterPro" id="IPR050491">
    <property type="entry name" value="AmpC-like"/>
</dbReference>
<dbReference type="PANTHER" id="PTHR46825:SF9">
    <property type="entry name" value="BETA-LACTAMASE-RELATED DOMAIN-CONTAINING PROTEIN"/>
    <property type="match status" value="1"/>
</dbReference>
<dbReference type="STRING" id="320771.Cflav_PD2234"/>
<dbReference type="EMBL" id="ABOX02000028">
    <property type="protein sequence ID" value="EEF59390.1"/>
    <property type="molecule type" value="Genomic_DNA"/>
</dbReference>
<feature type="signal peptide" evidence="1">
    <location>
        <begin position="1"/>
        <end position="20"/>
    </location>
</feature>
<evidence type="ECO:0000259" key="2">
    <source>
        <dbReference type="Pfam" id="PF00144"/>
    </source>
</evidence>
<dbReference type="InterPro" id="IPR012338">
    <property type="entry name" value="Beta-lactam/transpept-like"/>
</dbReference>
<dbReference type="InterPro" id="IPR001466">
    <property type="entry name" value="Beta-lactam-related"/>
</dbReference>
<name>B9XL39_PEDPL</name>
<keyword evidence="4" id="KW-1185">Reference proteome</keyword>
<protein>
    <submittedName>
        <fullName evidence="3">Beta-lactamase</fullName>
    </submittedName>
</protein>
<comment type="caution">
    <text evidence="3">The sequence shown here is derived from an EMBL/GenBank/DDBJ whole genome shotgun (WGS) entry which is preliminary data.</text>
</comment>
<sequence precursor="true">MKITSLLFLLSLTFMGLTTANSAEIKDHTTAIDTLFKKFDRTNGPGASVMVILDGKKVFTKSYGLADGEGKVCATPDSNYRLASVSKQFTAMAIMILADQGKLSFDDPITKFFPEFPEYGKSITVRHMLNHTSGLIDYEDIIPPGTTIPVLDINVLRLLKQQDKTYFSPGSQFKYSNTGFAFLALIVERVSGQTFASFLSENIFKPLRMDHTLAYEQGISAVSNRAYGYSPEKDGFRRTDQSLTSSVLGDGGIYSSVNDLYKWDQALYNLKLVSKKTFEAAYTPGKSTEHENGIRYGFGWFLSEYRGLKHIYHTGDSIGFRTIISRFPEQHFTVIVLSNEHDAELPSVANKIVDLYLFDNK</sequence>